<dbReference type="AlphaFoldDB" id="H8H1M1"/>
<dbReference type="GO" id="GO:0005829">
    <property type="term" value="C:cytosol"/>
    <property type="evidence" value="ECO:0007669"/>
    <property type="project" value="TreeGrafter"/>
</dbReference>
<accession>H8H1M1</accession>
<dbReference type="HOGENOM" id="CLU_1924139_0_0_0"/>
<reference evidence="3 4" key="1">
    <citation type="journal article" date="2012" name="PLoS ONE">
        <title>Genome sequence and transcriptome analysis of the radioresistant bacterium Deinococcus gobiensis: insights into the extreme environmental adaptations.</title>
        <authorList>
            <person name="Yuan M."/>
            <person name="Chen M."/>
            <person name="Zhang W."/>
            <person name="Lu W."/>
            <person name="Wang J."/>
            <person name="Yang M."/>
            <person name="Zhao P."/>
            <person name="Tang R."/>
            <person name="Li X."/>
            <person name="Hao Y."/>
            <person name="Zhou Z."/>
            <person name="Zhan Y."/>
            <person name="Yu H."/>
            <person name="Teng C."/>
            <person name="Yan Y."/>
            <person name="Ping S."/>
            <person name="Wang Y."/>
            <person name="Lin M."/>
        </authorList>
    </citation>
    <scope>NUCLEOTIDE SEQUENCE [LARGE SCALE GENOMIC DNA]</scope>
    <source>
        <strain evidence="4">DSM 21396 / JCM 16679 / CGMCC 1.7299 / I-0</strain>
        <plasmid evidence="3">P2</plasmid>
    </source>
</reference>
<dbReference type="SMART" id="SM00530">
    <property type="entry name" value="HTH_XRE"/>
    <property type="match status" value="1"/>
</dbReference>
<dbReference type="GO" id="GO:0003677">
    <property type="term" value="F:DNA binding"/>
    <property type="evidence" value="ECO:0007669"/>
    <property type="project" value="UniProtKB-KW"/>
</dbReference>
<dbReference type="Pfam" id="PF13560">
    <property type="entry name" value="HTH_31"/>
    <property type="match status" value="1"/>
</dbReference>
<dbReference type="OrthoDB" id="34624at2"/>
<dbReference type="PROSITE" id="PS50943">
    <property type="entry name" value="HTH_CROC1"/>
    <property type="match status" value="1"/>
</dbReference>
<dbReference type="GO" id="GO:0003700">
    <property type="term" value="F:DNA-binding transcription factor activity"/>
    <property type="evidence" value="ECO:0007669"/>
    <property type="project" value="TreeGrafter"/>
</dbReference>
<dbReference type="InterPro" id="IPR001387">
    <property type="entry name" value="Cro/C1-type_HTH"/>
</dbReference>
<dbReference type="PANTHER" id="PTHR46797:SF1">
    <property type="entry name" value="METHYLPHOSPHONATE SYNTHASE"/>
    <property type="match status" value="1"/>
</dbReference>
<evidence type="ECO:0000256" key="1">
    <source>
        <dbReference type="ARBA" id="ARBA00023125"/>
    </source>
</evidence>
<dbReference type="SUPFAM" id="SSF47413">
    <property type="entry name" value="lambda repressor-like DNA-binding domains"/>
    <property type="match status" value="1"/>
</dbReference>
<evidence type="ECO:0000313" key="3">
    <source>
        <dbReference type="EMBL" id="AFD27418.1"/>
    </source>
</evidence>
<dbReference type="Gene3D" id="1.10.260.40">
    <property type="entry name" value="lambda repressor-like DNA-binding domains"/>
    <property type="match status" value="1"/>
</dbReference>
<proteinExistence type="predicted"/>
<gene>
    <name evidence="3" type="ordered locus">DGo_PB0149</name>
</gene>
<name>H8H1M1_DEIGI</name>
<geneLocation type="plasmid" evidence="3 4">
    <name>P2</name>
</geneLocation>
<dbReference type="InterPro" id="IPR010982">
    <property type="entry name" value="Lambda_DNA-bd_dom_sf"/>
</dbReference>
<dbReference type="KEGG" id="dgo:DGo_PB0149"/>
<organism evidence="3 4">
    <name type="scientific">Deinococcus gobiensis (strain DSM 21396 / JCM 16679 / CGMCC 1.7299 / I-0)</name>
    <dbReference type="NCBI Taxonomy" id="745776"/>
    <lineage>
        <taxon>Bacteria</taxon>
        <taxon>Thermotogati</taxon>
        <taxon>Deinococcota</taxon>
        <taxon>Deinococci</taxon>
        <taxon>Deinococcales</taxon>
        <taxon>Deinococcaceae</taxon>
        <taxon>Deinococcus</taxon>
    </lineage>
</organism>
<dbReference type="PANTHER" id="PTHR46797">
    <property type="entry name" value="HTH-TYPE TRANSCRIPTIONAL REGULATOR"/>
    <property type="match status" value="1"/>
</dbReference>
<dbReference type="RefSeq" id="WP_014686514.1">
    <property type="nucleotide sequence ID" value="NC_017791.1"/>
</dbReference>
<dbReference type="EMBL" id="CP002193">
    <property type="protein sequence ID" value="AFD27418.1"/>
    <property type="molecule type" value="Genomic_DNA"/>
</dbReference>
<evidence type="ECO:0000259" key="2">
    <source>
        <dbReference type="PROSITE" id="PS50943"/>
    </source>
</evidence>
<feature type="domain" description="HTH cro/C1-type" evidence="2">
    <location>
        <begin position="7"/>
        <end position="61"/>
    </location>
</feature>
<dbReference type="Proteomes" id="UP000007575">
    <property type="component" value="Plasmid P2"/>
</dbReference>
<dbReference type="InterPro" id="IPR050807">
    <property type="entry name" value="TransReg_Diox_bact_type"/>
</dbReference>
<evidence type="ECO:0000313" key="4">
    <source>
        <dbReference type="Proteomes" id="UP000007575"/>
    </source>
</evidence>
<keyword evidence="4" id="KW-1185">Reference proteome</keyword>
<sequence length="129" mass="14523">MLLHERLRTLRHAAGLRLKDVAPSCGLSVPYLSELELGRTQPSLNTLESLARAYALTLQDLLRDVEGYGGTTHDSLPLGLAALVADPVLGQGLTPDWVRALSRIEFRGKRPRDKEAWCEIWWHLRRVMV</sequence>
<dbReference type="CDD" id="cd00093">
    <property type="entry name" value="HTH_XRE"/>
    <property type="match status" value="1"/>
</dbReference>
<keyword evidence="3" id="KW-0614">Plasmid</keyword>
<protein>
    <submittedName>
        <fullName evidence="3">Transcriptional regulator, XRE family</fullName>
    </submittedName>
</protein>
<dbReference type="PATRIC" id="fig|745776.4.peg.3527"/>
<keyword evidence="1" id="KW-0238">DNA-binding</keyword>